<dbReference type="PROSITE" id="PS50005">
    <property type="entry name" value="TPR"/>
    <property type="match status" value="1"/>
</dbReference>
<dbReference type="InterPro" id="IPR011990">
    <property type="entry name" value="TPR-like_helical_dom_sf"/>
</dbReference>
<name>A0A0M8K7X8_9CHLR</name>
<dbReference type="Pfam" id="PF12862">
    <property type="entry name" value="ANAPC5"/>
    <property type="match status" value="1"/>
</dbReference>
<dbReference type="EMBL" id="BBZA01000033">
    <property type="protein sequence ID" value="GAP62146.1"/>
    <property type="molecule type" value="Genomic_DNA"/>
</dbReference>
<dbReference type="PANTHER" id="PTHR10098:SF108">
    <property type="entry name" value="TETRATRICOPEPTIDE REPEAT PROTEIN 28"/>
    <property type="match status" value="1"/>
</dbReference>
<dbReference type="AlphaFoldDB" id="A0A0M8K7X8"/>
<comment type="caution">
    <text evidence="3">The sequence shown here is derived from an EMBL/GenBank/DDBJ whole genome shotgun (WGS) entry which is preliminary data.</text>
</comment>
<evidence type="ECO:0000259" key="2">
    <source>
        <dbReference type="Pfam" id="PF12862"/>
    </source>
</evidence>
<gene>
    <name evidence="3" type="ORF">ARMA_0569</name>
    <name evidence="4" type="ORF">SE16_08645</name>
</gene>
<dbReference type="SMART" id="SM00028">
    <property type="entry name" value="TPR"/>
    <property type="match status" value="6"/>
</dbReference>
<dbReference type="InterPro" id="IPR026000">
    <property type="entry name" value="Apc5_dom"/>
</dbReference>
<dbReference type="PANTHER" id="PTHR10098">
    <property type="entry name" value="RAPSYN-RELATED"/>
    <property type="match status" value="1"/>
</dbReference>
<organism evidence="3 5">
    <name type="scientific">Ardenticatena maritima</name>
    <dbReference type="NCBI Taxonomy" id="872965"/>
    <lineage>
        <taxon>Bacteria</taxon>
        <taxon>Bacillati</taxon>
        <taxon>Chloroflexota</taxon>
        <taxon>Ardenticatenia</taxon>
        <taxon>Ardenticatenales</taxon>
        <taxon>Ardenticatenaceae</taxon>
        <taxon>Ardenticatena</taxon>
    </lineage>
</organism>
<protein>
    <recommendedName>
        <fullName evidence="2">Anaphase-promoting complex subunit 5 domain-containing protein</fullName>
    </recommendedName>
</protein>
<feature type="repeat" description="TPR" evidence="1">
    <location>
        <begin position="208"/>
        <end position="241"/>
    </location>
</feature>
<keyword evidence="1" id="KW-0802">TPR repeat</keyword>
<dbReference type="InterPro" id="IPR019734">
    <property type="entry name" value="TPR_rpt"/>
</dbReference>
<dbReference type="OrthoDB" id="139542at2"/>
<dbReference type="Proteomes" id="UP000050502">
    <property type="component" value="Unassembled WGS sequence"/>
</dbReference>
<proteinExistence type="predicted"/>
<dbReference type="STRING" id="872965.SE16_08645"/>
<dbReference type="RefSeq" id="WP_054492064.1">
    <property type="nucleotide sequence ID" value="NZ_BBZA01000033.1"/>
</dbReference>
<evidence type="ECO:0000313" key="5">
    <source>
        <dbReference type="Proteomes" id="UP000037784"/>
    </source>
</evidence>
<feature type="domain" description="Anaphase-promoting complex subunit 5" evidence="2">
    <location>
        <begin position="11"/>
        <end position="81"/>
    </location>
</feature>
<sequence>MEHVTDAQTLFIQAMDALQDDAYEEAMELLYAALDEMQNTPEPDRTFLATLHLVLGQVNADVDEIEQAREHLTIAHDLYRDLDDPVGRALVRLELGELAFWEEQYTVAQKHYQRVLELLDDGQELEAQAMALMRLGAIAFEEDEIELVRSYYERSLRLFEALGDMLSAAGVVIELANALQNETPAEAEALFQKGYTLAKEAGSNYLASLAAHGLGVLAANRGDWQQARDYYHQALDLKIMSGDYEGQIFTYLALGAAERELGNETEARRLWKRAVELARREGMEEIEDIAQALIRSEPIDWVGR</sequence>
<dbReference type="Proteomes" id="UP000037784">
    <property type="component" value="Unassembled WGS sequence"/>
</dbReference>
<reference evidence="4 6" key="2">
    <citation type="submission" date="2015-07" db="EMBL/GenBank/DDBJ databases">
        <title>Whole genome sequence of Ardenticatena maritima DSM 23922.</title>
        <authorList>
            <person name="Hemp J."/>
            <person name="Ward L.M."/>
            <person name="Pace L.A."/>
            <person name="Fischer W.W."/>
        </authorList>
    </citation>
    <scope>NUCLEOTIDE SEQUENCE [LARGE SCALE GENOMIC DNA]</scope>
    <source>
        <strain evidence="4 6">110S</strain>
    </source>
</reference>
<evidence type="ECO:0000313" key="6">
    <source>
        <dbReference type="Proteomes" id="UP000050502"/>
    </source>
</evidence>
<dbReference type="Pfam" id="PF13424">
    <property type="entry name" value="TPR_12"/>
    <property type="match status" value="1"/>
</dbReference>
<evidence type="ECO:0000313" key="4">
    <source>
        <dbReference type="EMBL" id="KPL87667.1"/>
    </source>
</evidence>
<dbReference type="InParanoid" id="A0A0M8K7X8"/>
<dbReference type="EMBL" id="LGKN01000005">
    <property type="protein sequence ID" value="KPL87667.1"/>
    <property type="molecule type" value="Genomic_DNA"/>
</dbReference>
<reference evidence="5" key="3">
    <citation type="submission" date="2015-08" db="EMBL/GenBank/DDBJ databases">
        <title>Draft Genome Sequence of a Heterotrophic Facultative Anaerobic Bacterium Ardenticatena maritima Strain 110S.</title>
        <authorList>
            <person name="Kawaichi S."/>
            <person name="Yoshida T."/>
            <person name="Sako Y."/>
            <person name="Nakamura R."/>
        </authorList>
    </citation>
    <scope>NUCLEOTIDE SEQUENCE [LARGE SCALE GENOMIC DNA]</scope>
    <source>
        <strain evidence="5">110S</strain>
    </source>
</reference>
<accession>A0A0M8K7X8</accession>
<reference evidence="3 5" key="1">
    <citation type="journal article" date="2015" name="Genome Announc.">
        <title>Draft Genome Sequence of a Heterotrophic Facultative Anaerobic Thermophilic Bacterium, Ardenticatena maritima Strain 110ST.</title>
        <authorList>
            <person name="Kawaichi S."/>
            <person name="Yoshida T."/>
            <person name="Sako Y."/>
            <person name="Nakamura R."/>
        </authorList>
    </citation>
    <scope>NUCLEOTIDE SEQUENCE [LARGE SCALE GENOMIC DNA]</scope>
    <source>
        <strain evidence="3 5">110S</strain>
    </source>
</reference>
<evidence type="ECO:0000256" key="1">
    <source>
        <dbReference type="PROSITE-ProRule" id="PRU00339"/>
    </source>
</evidence>
<dbReference type="Gene3D" id="1.25.40.10">
    <property type="entry name" value="Tetratricopeptide repeat domain"/>
    <property type="match status" value="2"/>
</dbReference>
<dbReference type="SUPFAM" id="SSF48452">
    <property type="entry name" value="TPR-like"/>
    <property type="match status" value="2"/>
</dbReference>
<keyword evidence="5" id="KW-1185">Reference proteome</keyword>
<evidence type="ECO:0000313" key="3">
    <source>
        <dbReference type="EMBL" id="GAP62146.1"/>
    </source>
</evidence>